<feature type="transmembrane region" description="Helical" evidence="2">
    <location>
        <begin position="24"/>
        <end position="47"/>
    </location>
</feature>
<protein>
    <recommendedName>
        <fullName evidence="5">Helicase</fullName>
    </recommendedName>
</protein>
<accession>A0A6A9UW51</accession>
<reference evidence="3 4" key="1">
    <citation type="submission" date="2019-12" db="EMBL/GenBank/DDBJ databases">
        <title>Auraticoccus cholistani sp. nov., an actinomycete isolated from soil of Cholistan desert.</title>
        <authorList>
            <person name="Cheema M.T."/>
        </authorList>
    </citation>
    <scope>NUCLEOTIDE SEQUENCE [LARGE SCALE GENOMIC DNA]</scope>
    <source>
        <strain evidence="3 4">F435</strain>
    </source>
</reference>
<evidence type="ECO:0000313" key="3">
    <source>
        <dbReference type="EMBL" id="MVA76941.1"/>
    </source>
</evidence>
<dbReference type="AlphaFoldDB" id="A0A6A9UW51"/>
<evidence type="ECO:0000256" key="1">
    <source>
        <dbReference type="SAM" id="MobiDB-lite"/>
    </source>
</evidence>
<keyword evidence="2" id="KW-1133">Transmembrane helix</keyword>
<dbReference type="RefSeq" id="WP_197430148.1">
    <property type="nucleotide sequence ID" value="NZ_WPCU01000009.1"/>
</dbReference>
<name>A0A6A9UW51_9ACTN</name>
<sequence>MSAGVRGGSRPGAGRGERGSGTGLTVAVVAVLALVATAVALVGSAALHTGRARAVADLAALAGARALSEAGEGCAAARRTAELNGARLQDCRVEGDAISFVVSVRVRVELPLRTPGLPRHVQADAHAGTADLAAARP</sequence>
<comment type="caution">
    <text evidence="3">The sequence shown here is derived from an EMBL/GenBank/DDBJ whole genome shotgun (WGS) entry which is preliminary data.</text>
</comment>
<evidence type="ECO:0000256" key="2">
    <source>
        <dbReference type="SAM" id="Phobius"/>
    </source>
</evidence>
<dbReference type="InterPro" id="IPR021202">
    <property type="entry name" value="Rv3654c-like"/>
</dbReference>
<evidence type="ECO:0000313" key="4">
    <source>
        <dbReference type="Proteomes" id="UP000435304"/>
    </source>
</evidence>
<keyword evidence="2" id="KW-0472">Membrane</keyword>
<keyword evidence="4" id="KW-1185">Reference proteome</keyword>
<dbReference type="NCBIfam" id="TIGR03816">
    <property type="entry name" value="tadE_like_DECH"/>
    <property type="match status" value="1"/>
</dbReference>
<dbReference type="Proteomes" id="UP000435304">
    <property type="component" value="Unassembled WGS sequence"/>
</dbReference>
<gene>
    <name evidence="3" type="ORF">GC722_13040</name>
</gene>
<evidence type="ECO:0008006" key="5">
    <source>
        <dbReference type="Google" id="ProtNLM"/>
    </source>
</evidence>
<organism evidence="3 4">
    <name type="scientific">Auraticoccus cholistanensis</name>
    <dbReference type="NCBI Taxonomy" id="2656650"/>
    <lineage>
        <taxon>Bacteria</taxon>
        <taxon>Bacillati</taxon>
        <taxon>Actinomycetota</taxon>
        <taxon>Actinomycetes</taxon>
        <taxon>Propionibacteriales</taxon>
        <taxon>Propionibacteriaceae</taxon>
        <taxon>Auraticoccus</taxon>
    </lineage>
</organism>
<dbReference type="EMBL" id="WPCU01000009">
    <property type="protein sequence ID" value="MVA76941.1"/>
    <property type="molecule type" value="Genomic_DNA"/>
</dbReference>
<feature type="region of interest" description="Disordered" evidence="1">
    <location>
        <begin position="1"/>
        <end position="20"/>
    </location>
</feature>
<proteinExistence type="predicted"/>
<keyword evidence="2" id="KW-0812">Transmembrane</keyword>